<keyword evidence="1" id="KW-1133">Transmembrane helix</keyword>
<keyword evidence="1" id="KW-0472">Membrane</keyword>
<name>A0A2J6QL25_9HELO</name>
<evidence type="ECO:0000313" key="3">
    <source>
        <dbReference type="Proteomes" id="UP000235672"/>
    </source>
</evidence>
<feature type="non-terminal residue" evidence="2">
    <location>
        <position position="1"/>
    </location>
</feature>
<keyword evidence="1" id="KW-0812">Transmembrane</keyword>
<evidence type="ECO:0000256" key="1">
    <source>
        <dbReference type="SAM" id="Phobius"/>
    </source>
</evidence>
<proteinExistence type="predicted"/>
<evidence type="ECO:0000313" key="2">
    <source>
        <dbReference type="EMBL" id="PMD26964.1"/>
    </source>
</evidence>
<dbReference type="Proteomes" id="UP000235672">
    <property type="component" value="Unassembled WGS sequence"/>
</dbReference>
<keyword evidence="3" id="KW-1185">Reference proteome</keyword>
<dbReference type="EMBL" id="KZ613466">
    <property type="protein sequence ID" value="PMD26964.1"/>
    <property type="molecule type" value="Genomic_DNA"/>
</dbReference>
<protein>
    <submittedName>
        <fullName evidence="2">Uncharacterized protein</fullName>
    </submittedName>
</protein>
<accession>A0A2J6QL25</accession>
<gene>
    <name evidence="2" type="ORF">NA56DRAFT_562418</name>
</gene>
<organism evidence="2 3">
    <name type="scientific">Hyaloscypha hepaticicola</name>
    <dbReference type="NCBI Taxonomy" id="2082293"/>
    <lineage>
        <taxon>Eukaryota</taxon>
        <taxon>Fungi</taxon>
        <taxon>Dikarya</taxon>
        <taxon>Ascomycota</taxon>
        <taxon>Pezizomycotina</taxon>
        <taxon>Leotiomycetes</taxon>
        <taxon>Helotiales</taxon>
        <taxon>Hyaloscyphaceae</taxon>
        <taxon>Hyaloscypha</taxon>
    </lineage>
</organism>
<reference evidence="2 3" key="1">
    <citation type="submission" date="2016-05" db="EMBL/GenBank/DDBJ databases">
        <title>A degradative enzymes factory behind the ericoid mycorrhizal symbiosis.</title>
        <authorList>
            <consortium name="DOE Joint Genome Institute"/>
            <person name="Martino E."/>
            <person name="Morin E."/>
            <person name="Grelet G."/>
            <person name="Kuo A."/>
            <person name="Kohler A."/>
            <person name="Daghino S."/>
            <person name="Barry K."/>
            <person name="Choi C."/>
            <person name="Cichocki N."/>
            <person name="Clum A."/>
            <person name="Copeland A."/>
            <person name="Hainaut M."/>
            <person name="Haridas S."/>
            <person name="Labutti K."/>
            <person name="Lindquist E."/>
            <person name="Lipzen A."/>
            <person name="Khouja H.-R."/>
            <person name="Murat C."/>
            <person name="Ohm R."/>
            <person name="Olson A."/>
            <person name="Spatafora J."/>
            <person name="Veneault-Fourrey C."/>
            <person name="Henrissat B."/>
            <person name="Grigoriev I."/>
            <person name="Martin F."/>
            <person name="Perotto S."/>
        </authorList>
    </citation>
    <scope>NUCLEOTIDE SEQUENCE [LARGE SCALE GENOMIC DNA]</scope>
    <source>
        <strain evidence="2 3">UAMH 7357</strain>
    </source>
</reference>
<sequence length="64" mass="7965">FLFRKNPLFILYLIFYILTYIIRNNIILINNYISPKSFFIINLENQNIKRNTGFKDRLISYYFY</sequence>
<dbReference type="OrthoDB" id="4485682at2759"/>
<feature type="transmembrane region" description="Helical" evidence="1">
    <location>
        <begin position="6"/>
        <end position="22"/>
    </location>
</feature>
<dbReference type="AlphaFoldDB" id="A0A2J6QL25"/>